<evidence type="ECO:0008006" key="3">
    <source>
        <dbReference type="Google" id="ProtNLM"/>
    </source>
</evidence>
<dbReference type="SUPFAM" id="SSF49401">
    <property type="entry name" value="Bacterial adhesins"/>
    <property type="match status" value="1"/>
</dbReference>
<dbReference type="Proteomes" id="UP000027987">
    <property type="component" value="Chromosome"/>
</dbReference>
<dbReference type="AlphaFoldDB" id="A0A075K281"/>
<evidence type="ECO:0000313" key="2">
    <source>
        <dbReference type="Proteomes" id="UP000027987"/>
    </source>
</evidence>
<organism evidence="1 2">
    <name type="scientific">Dyella japonica A8</name>
    <dbReference type="NCBI Taxonomy" id="1217721"/>
    <lineage>
        <taxon>Bacteria</taxon>
        <taxon>Pseudomonadati</taxon>
        <taxon>Pseudomonadota</taxon>
        <taxon>Gammaproteobacteria</taxon>
        <taxon>Lysobacterales</taxon>
        <taxon>Rhodanobacteraceae</taxon>
        <taxon>Dyella</taxon>
    </lineage>
</organism>
<accession>A0A075K281</accession>
<dbReference type="GO" id="GO:0007155">
    <property type="term" value="P:cell adhesion"/>
    <property type="evidence" value="ECO:0007669"/>
    <property type="project" value="InterPro"/>
</dbReference>
<dbReference type="InterPro" id="IPR008966">
    <property type="entry name" value="Adhesion_dom_sf"/>
</dbReference>
<dbReference type="KEGG" id="dja:HY57_03245"/>
<protein>
    <recommendedName>
        <fullName evidence="3">Fimbrial-type adhesion domain-containing protein</fullName>
    </recommendedName>
</protein>
<dbReference type="HOGENOM" id="CLU_2933994_0_0_6"/>
<dbReference type="Gene3D" id="2.60.40.1090">
    <property type="entry name" value="Fimbrial-type adhesion domain"/>
    <property type="match status" value="1"/>
</dbReference>
<keyword evidence="2" id="KW-1185">Reference proteome</keyword>
<dbReference type="GO" id="GO:0009289">
    <property type="term" value="C:pilus"/>
    <property type="evidence" value="ECO:0007669"/>
    <property type="project" value="InterPro"/>
</dbReference>
<reference evidence="1 2" key="1">
    <citation type="submission" date="2014-07" db="EMBL/GenBank/DDBJ databases">
        <title>Complete Genome Sequence of Dyella japonica Strain A8 Isolated from Malaysian Tropical Soil.</title>
        <authorList>
            <person name="Hui R.K.H."/>
            <person name="Chen J.-W."/>
            <person name="Chan K.-G."/>
            <person name="Leung F.C.C."/>
        </authorList>
    </citation>
    <scope>NUCLEOTIDE SEQUENCE [LARGE SCALE GENOMIC DNA]</scope>
    <source>
        <strain evidence="1 2">A8</strain>
    </source>
</reference>
<dbReference type="EMBL" id="CP008884">
    <property type="protein sequence ID" value="AIF46338.1"/>
    <property type="molecule type" value="Genomic_DNA"/>
</dbReference>
<name>A0A075K281_9GAMM</name>
<proteinExistence type="predicted"/>
<gene>
    <name evidence="1" type="ORF">HY57_03245</name>
</gene>
<dbReference type="InterPro" id="IPR036937">
    <property type="entry name" value="Adhesion_dom_fimbrial_sf"/>
</dbReference>
<dbReference type="PATRIC" id="fig|1217721.7.peg.680"/>
<sequence>MQLLDGNGAVFPLATYKMASGYDTTAGGSFTIPLKARYYRTGAVKPGPANTSMTFTMLYQ</sequence>
<evidence type="ECO:0000313" key="1">
    <source>
        <dbReference type="EMBL" id="AIF46338.1"/>
    </source>
</evidence>